<proteinExistence type="predicted"/>
<evidence type="ECO:0000313" key="1">
    <source>
        <dbReference type="EMBL" id="CAI9973508.1"/>
    </source>
</evidence>
<evidence type="ECO:0000313" key="3">
    <source>
        <dbReference type="Proteomes" id="UP001642409"/>
    </source>
</evidence>
<dbReference type="AlphaFoldDB" id="A0AA86REZ9"/>
<comment type="caution">
    <text evidence="1">The sequence shown here is derived from an EMBL/GenBank/DDBJ whole genome shotgun (WGS) entry which is preliminary data.</text>
</comment>
<name>A0AA86REZ9_9EUKA</name>
<dbReference type="EMBL" id="CATOUU010001124">
    <property type="protein sequence ID" value="CAI9973508.1"/>
    <property type="molecule type" value="Genomic_DNA"/>
</dbReference>
<dbReference type="Proteomes" id="UP001642409">
    <property type="component" value="Unassembled WGS sequence"/>
</dbReference>
<gene>
    <name evidence="2" type="ORF">HINF_LOCUS59031</name>
    <name evidence="1" type="ORF">HINF_LOCUS61153</name>
</gene>
<evidence type="ECO:0000313" key="2">
    <source>
        <dbReference type="EMBL" id="CAL6078704.1"/>
    </source>
</evidence>
<dbReference type="EMBL" id="CAXDID020000336">
    <property type="protein sequence ID" value="CAL6078704.1"/>
    <property type="molecule type" value="Genomic_DNA"/>
</dbReference>
<reference evidence="1" key="1">
    <citation type="submission" date="2023-06" db="EMBL/GenBank/DDBJ databases">
        <authorList>
            <person name="Kurt Z."/>
        </authorList>
    </citation>
    <scope>NUCLEOTIDE SEQUENCE</scope>
</reference>
<sequence>MGTQLKFDQFTVAAKQVLNQMYSEQNFSNMSPKELCQFMNSKDRLAQGFWNKMSDLCDQKSMTLQQYYSKTYSKVLYSENLNQNDQKLIQKRTKEVFEAENGSKKTALDIAKQINEQQFSKRNLFIADIEIVVAAELKKLKQ</sequence>
<organism evidence="1">
    <name type="scientific">Hexamita inflata</name>
    <dbReference type="NCBI Taxonomy" id="28002"/>
    <lineage>
        <taxon>Eukaryota</taxon>
        <taxon>Metamonada</taxon>
        <taxon>Diplomonadida</taxon>
        <taxon>Hexamitidae</taxon>
        <taxon>Hexamitinae</taxon>
        <taxon>Hexamita</taxon>
    </lineage>
</organism>
<accession>A0AA86REZ9</accession>
<reference evidence="2 3" key="2">
    <citation type="submission" date="2024-07" db="EMBL/GenBank/DDBJ databases">
        <authorList>
            <person name="Akdeniz Z."/>
        </authorList>
    </citation>
    <scope>NUCLEOTIDE SEQUENCE [LARGE SCALE GENOMIC DNA]</scope>
</reference>
<protein>
    <submittedName>
        <fullName evidence="2">Hypothetical_protein</fullName>
    </submittedName>
</protein>
<keyword evidence="3" id="KW-1185">Reference proteome</keyword>